<dbReference type="SUPFAM" id="SSF50475">
    <property type="entry name" value="FMN-binding split barrel"/>
    <property type="match status" value="1"/>
</dbReference>
<accession>A0A239GHC1</accession>
<name>A0A239GHC1_9ACTN</name>
<dbReference type="PANTHER" id="PTHR39428">
    <property type="entry name" value="F420H(2)-DEPENDENT QUINONE REDUCTASE RV1261C"/>
    <property type="match status" value="1"/>
</dbReference>
<sequence>MLYGKEHVERYQATDGAEGHDWQGTITLLLTTTGRRSGKEHTTPLIYQPEGDAYLVVASKGGADEPPLWYLNLEENPEVKVQVKGDKFTARARTATPEEKPPLWRKMAATWPDYDEYQKKTDRDIPVVVLERA</sequence>
<evidence type="ECO:0000313" key="3">
    <source>
        <dbReference type="EMBL" id="SNS67883.1"/>
    </source>
</evidence>
<organism evidence="3 4">
    <name type="scientific">Actinomadura mexicana</name>
    <dbReference type="NCBI Taxonomy" id="134959"/>
    <lineage>
        <taxon>Bacteria</taxon>
        <taxon>Bacillati</taxon>
        <taxon>Actinomycetota</taxon>
        <taxon>Actinomycetes</taxon>
        <taxon>Streptosporangiales</taxon>
        <taxon>Thermomonosporaceae</taxon>
        <taxon>Actinomadura</taxon>
    </lineage>
</organism>
<evidence type="ECO:0000313" key="4">
    <source>
        <dbReference type="Proteomes" id="UP000198420"/>
    </source>
</evidence>
<comment type="catalytic activity">
    <reaction evidence="2">
        <text>oxidized coenzyme F420-(gamma-L-Glu)(n) + a quinol + H(+) = reduced coenzyme F420-(gamma-L-Glu)(n) + a quinone</text>
        <dbReference type="Rhea" id="RHEA:39663"/>
        <dbReference type="Rhea" id="RHEA-COMP:12939"/>
        <dbReference type="Rhea" id="RHEA-COMP:14378"/>
        <dbReference type="ChEBI" id="CHEBI:15378"/>
        <dbReference type="ChEBI" id="CHEBI:24646"/>
        <dbReference type="ChEBI" id="CHEBI:132124"/>
        <dbReference type="ChEBI" id="CHEBI:133980"/>
        <dbReference type="ChEBI" id="CHEBI:139511"/>
    </reaction>
</comment>
<keyword evidence="4" id="KW-1185">Reference proteome</keyword>
<dbReference type="Proteomes" id="UP000198420">
    <property type="component" value="Unassembled WGS sequence"/>
</dbReference>
<evidence type="ECO:0000256" key="2">
    <source>
        <dbReference type="ARBA" id="ARBA00049106"/>
    </source>
</evidence>
<dbReference type="GO" id="GO:0005886">
    <property type="term" value="C:plasma membrane"/>
    <property type="evidence" value="ECO:0007669"/>
    <property type="project" value="TreeGrafter"/>
</dbReference>
<dbReference type="EMBL" id="FZNP01000024">
    <property type="protein sequence ID" value="SNS67883.1"/>
    <property type="molecule type" value="Genomic_DNA"/>
</dbReference>
<evidence type="ECO:0000256" key="1">
    <source>
        <dbReference type="ARBA" id="ARBA00008710"/>
    </source>
</evidence>
<reference evidence="4" key="1">
    <citation type="submission" date="2017-06" db="EMBL/GenBank/DDBJ databases">
        <authorList>
            <person name="Varghese N."/>
            <person name="Submissions S."/>
        </authorList>
    </citation>
    <scope>NUCLEOTIDE SEQUENCE [LARGE SCALE GENOMIC DNA]</scope>
    <source>
        <strain evidence="4">DSM 44485</strain>
    </source>
</reference>
<dbReference type="OrthoDB" id="8225825at2"/>
<comment type="similarity">
    <text evidence="1">Belongs to the F420H(2)-dependent quinone reductase family.</text>
</comment>
<dbReference type="AlphaFoldDB" id="A0A239GHC1"/>
<dbReference type="Gene3D" id="2.30.110.10">
    <property type="entry name" value="Electron Transport, Fmn-binding Protein, Chain A"/>
    <property type="match status" value="1"/>
</dbReference>
<protein>
    <submittedName>
        <fullName evidence="3">Deazaflavin-dependent oxidoreductase, nitroreductase family</fullName>
    </submittedName>
</protein>
<proteinExistence type="inferred from homology"/>
<dbReference type="InterPro" id="IPR012349">
    <property type="entry name" value="Split_barrel_FMN-bd"/>
</dbReference>
<dbReference type="PANTHER" id="PTHR39428:SF1">
    <property type="entry name" value="F420H(2)-DEPENDENT QUINONE REDUCTASE RV1261C"/>
    <property type="match status" value="1"/>
</dbReference>
<dbReference type="GO" id="GO:0016491">
    <property type="term" value="F:oxidoreductase activity"/>
    <property type="evidence" value="ECO:0007669"/>
    <property type="project" value="InterPro"/>
</dbReference>
<dbReference type="NCBIfam" id="TIGR00026">
    <property type="entry name" value="hi_GC_TIGR00026"/>
    <property type="match status" value="1"/>
</dbReference>
<dbReference type="GO" id="GO:0070967">
    <property type="term" value="F:coenzyme F420 binding"/>
    <property type="evidence" value="ECO:0007669"/>
    <property type="project" value="TreeGrafter"/>
</dbReference>
<dbReference type="Pfam" id="PF04075">
    <property type="entry name" value="F420H2_quin_red"/>
    <property type="match status" value="1"/>
</dbReference>
<dbReference type="InterPro" id="IPR004378">
    <property type="entry name" value="F420H2_quin_Rdtase"/>
</dbReference>
<dbReference type="RefSeq" id="WP_089316585.1">
    <property type="nucleotide sequence ID" value="NZ_FZNP01000024.1"/>
</dbReference>
<gene>
    <name evidence="3" type="ORF">SAMN06265355_12456</name>
</gene>